<accession>A0ACB8SQF1</accession>
<dbReference type="EMBL" id="MU277240">
    <property type="protein sequence ID" value="KAI0057991.1"/>
    <property type="molecule type" value="Genomic_DNA"/>
</dbReference>
<evidence type="ECO:0000313" key="2">
    <source>
        <dbReference type="Proteomes" id="UP000814140"/>
    </source>
</evidence>
<comment type="caution">
    <text evidence="1">The sequence shown here is derived from an EMBL/GenBank/DDBJ whole genome shotgun (WGS) entry which is preliminary data.</text>
</comment>
<proteinExistence type="predicted"/>
<dbReference type="Proteomes" id="UP000814140">
    <property type="component" value="Unassembled WGS sequence"/>
</dbReference>
<reference evidence="1" key="2">
    <citation type="journal article" date="2022" name="New Phytol.">
        <title>Evolutionary transition to the ectomycorrhizal habit in the genomes of a hyperdiverse lineage of mushroom-forming fungi.</title>
        <authorList>
            <person name="Looney B."/>
            <person name="Miyauchi S."/>
            <person name="Morin E."/>
            <person name="Drula E."/>
            <person name="Courty P.E."/>
            <person name="Kohler A."/>
            <person name="Kuo A."/>
            <person name="LaButti K."/>
            <person name="Pangilinan J."/>
            <person name="Lipzen A."/>
            <person name="Riley R."/>
            <person name="Andreopoulos W."/>
            <person name="He G."/>
            <person name="Johnson J."/>
            <person name="Nolan M."/>
            <person name="Tritt A."/>
            <person name="Barry K.W."/>
            <person name="Grigoriev I.V."/>
            <person name="Nagy L.G."/>
            <person name="Hibbett D."/>
            <person name="Henrissat B."/>
            <person name="Matheny P.B."/>
            <person name="Labbe J."/>
            <person name="Martin F.M."/>
        </authorList>
    </citation>
    <scope>NUCLEOTIDE SEQUENCE</scope>
    <source>
        <strain evidence="1">HHB10654</strain>
    </source>
</reference>
<name>A0ACB8SQF1_9AGAM</name>
<sequence length="183" mass="20898">MLSCSWALFWLRTWVRILPGRYGILSLRFTPATIVLGGWGHPPHRKHLYLVPRTRLSAQFNYTSEHRWAACHGDRGRSTHALATEGFDFSLLLLPSLWPRAPGAHAISHISRIRPRPARPSANSMHRLSLCLCPFHPSAAKQGGRARVARMYIWVHVVFQYTRVPSPRSNSMHDRLPRQPSVT</sequence>
<organism evidence="1 2">
    <name type="scientific">Artomyces pyxidatus</name>
    <dbReference type="NCBI Taxonomy" id="48021"/>
    <lineage>
        <taxon>Eukaryota</taxon>
        <taxon>Fungi</taxon>
        <taxon>Dikarya</taxon>
        <taxon>Basidiomycota</taxon>
        <taxon>Agaricomycotina</taxon>
        <taxon>Agaricomycetes</taxon>
        <taxon>Russulales</taxon>
        <taxon>Auriscalpiaceae</taxon>
        <taxon>Artomyces</taxon>
    </lineage>
</organism>
<gene>
    <name evidence="1" type="ORF">BV25DRAFT_1323143</name>
</gene>
<evidence type="ECO:0000313" key="1">
    <source>
        <dbReference type="EMBL" id="KAI0057991.1"/>
    </source>
</evidence>
<reference evidence="1" key="1">
    <citation type="submission" date="2021-03" db="EMBL/GenBank/DDBJ databases">
        <authorList>
            <consortium name="DOE Joint Genome Institute"/>
            <person name="Ahrendt S."/>
            <person name="Looney B.P."/>
            <person name="Miyauchi S."/>
            <person name="Morin E."/>
            <person name="Drula E."/>
            <person name="Courty P.E."/>
            <person name="Chicoki N."/>
            <person name="Fauchery L."/>
            <person name="Kohler A."/>
            <person name="Kuo A."/>
            <person name="Labutti K."/>
            <person name="Pangilinan J."/>
            <person name="Lipzen A."/>
            <person name="Riley R."/>
            <person name="Andreopoulos W."/>
            <person name="He G."/>
            <person name="Johnson J."/>
            <person name="Barry K.W."/>
            <person name="Grigoriev I.V."/>
            <person name="Nagy L."/>
            <person name="Hibbett D."/>
            <person name="Henrissat B."/>
            <person name="Matheny P.B."/>
            <person name="Labbe J."/>
            <person name="Martin F."/>
        </authorList>
    </citation>
    <scope>NUCLEOTIDE SEQUENCE</scope>
    <source>
        <strain evidence="1">HHB10654</strain>
    </source>
</reference>
<keyword evidence="2" id="KW-1185">Reference proteome</keyword>
<protein>
    <submittedName>
        <fullName evidence="1">Uncharacterized protein</fullName>
    </submittedName>
</protein>